<proteinExistence type="predicted"/>
<reference evidence="2" key="1">
    <citation type="submission" date="2017-07" db="EMBL/GenBank/DDBJ databases">
        <title>Draft genome sequence of Effusibacillus lacus strain skLN1.</title>
        <authorList>
            <person name="Watanabe M."/>
            <person name="Kojima H."/>
            <person name="Fukui M."/>
        </authorList>
    </citation>
    <scope>NUCLEOTIDE SEQUENCE [LARGE SCALE GENOMIC DNA]</scope>
    <source>
        <strain evidence="2">skLN1</strain>
    </source>
</reference>
<dbReference type="RefSeq" id="WP_096180917.1">
    <property type="nucleotide sequence ID" value="NZ_BDUF01000018.1"/>
</dbReference>
<dbReference type="EMBL" id="BDUF01000018">
    <property type="protein sequence ID" value="GAX89223.1"/>
    <property type="molecule type" value="Genomic_DNA"/>
</dbReference>
<sequence length="114" mass="12840">MEITKAMEIIEKLADGIDPYTGEVFASDSPYQKAETVRALTLAGKGLVALEQRNRRRERLPQNAGKPWSLEEDQAAVDQFRNGLTVKQIAAKHKRTEGAIYSRLVRLGEIKEEE</sequence>
<dbReference type="AlphaFoldDB" id="A0A292YKE0"/>
<comment type="caution">
    <text evidence="1">The sequence shown here is derived from an EMBL/GenBank/DDBJ whole genome shotgun (WGS) entry which is preliminary data.</text>
</comment>
<protein>
    <submittedName>
        <fullName evidence="1">Uncharacterized protein</fullName>
    </submittedName>
</protein>
<name>A0A292YKE0_9BACL</name>
<organism evidence="1 2">
    <name type="scientific">Effusibacillus lacus</name>
    <dbReference type="NCBI Taxonomy" id="1348429"/>
    <lineage>
        <taxon>Bacteria</taxon>
        <taxon>Bacillati</taxon>
        <taxon>Bacillota</taxon>
        <taxon>Bacilli</taxon>
        <taxon>Bacillales</taxon>
        <taxon>Alicyclobacillaceae</taxon>
        <taxon>Effusibacillus</taxon>
    </lineage>
</organism>
<gene>
    <name evidence="1" type="ORF">EFBL_0841</name>
</gene>
<dbReference type="Proteomes" id="UP000217785">
    <property type="component" value="Unassembled WGS sequence"/>
</dbReference>
<accession>A0A292YKE0</accession>
<evidence type="ECO:0000313" key="1">
    <source>
        <dbReference type="EMBL" id="GAX89223.1"/>
    </source>
</evidence>
<evidence type="ECO:0000313" key="2">
    <source>
        <dbReference type="Proteomes" id="UP000217785"/>
    </source>
</evidence>
<keyword evidence="2" id="KW-1185">Reference proteome</keyword>
<dbReference type="OrthoDB" id="6637817at2"/>